<evidence type="ECO:0000313" key="13">
    <source>
        <dbReference type="Proteomes" id="UP000437068"/>
    </source>
</evidence>
<dbReference type="EMBL" id="QXFY01000648">
    <property type="protein sequence ID" value="KAE9338864.1"/>
    <property type="molecule type" value="Genomic_DNA"/>
</dbReference>
<dbReference type="Proteomes" id="UP000433483">
    <property type="component" value="Unassembled WGS sequence"/>
</dbReference>
<dbReference type="Proteomes" id="UP000488956">
    <property type="component" value="Unassembled WGS sequence"/>
</dbReference>
<dbReference type="AlphaFoldDB" id="A0A6A3KDJ3"/>
<dbReference type="Proteomes" id="UP000441208">
    <property type="component" value="Unassembled WGS sequence"/>
</dbReference>
<proteinExistence type="predicted"/>
<evidence type="ECO:0000313" key="11">
    <source>
        <dbReference type="Proteomes" id="UP000429523"/>
    </source>
</evidence>
<dbReference type="EMBL" id="QXGD01000749">
    <property type="protein sequence ID" value="KAE9226115.1"/>
    <property type="molecule type" value="Genomic_DNA"/>
</dbReference>
<evidence type="ECO:0000313" key="20">
    <source>
        <dbReference type="Proteomes" id="UP000488956"/>
    </source>
</evidence>
<dbReference type="EMBL" id="QXFW01000684">
    <property type="protein sequence ID" value="KAE9005476.1"/>
    <property type="molecule type" value="Genomic_DNA"/>
</dbReference>
<dbReference type="EMBL" id="QXFZ01001798">
    <property type="protein sequence ID" value="KAE9084799.1"/>
    <property type="molecule type" value="Genomic_DNA"/>
</dbReference>
<evidence type="ECO:0000313" key="15">
    <source>
        <dbReference type="Proteomes" id="UP000440732"/>
    </source>
</evidence>
<dbReference type="EMBL" id="QXGA01001737">
    <property type="protein sequence ID" value="KAE9111649.1"/>
    <property type="molecule type" value="Genomic_DNA"/>
</dbReference>
<evidence type="ECO:0000313" key="6">
    <source>
        <dbReference type="EMBL" id="KAE9206049.1"/>
    </source>
</evidence>
<dbReference type="Proteomes" id="UP000460718">
    <property type="component" value="Unassembled WGS sequence"/>
</dbReference>
<reference evidence="17 18" key="1">
    <citation type="submission" date="2018-09" db="EMBL/GenBank/DDBJ databases">
        <title>Genomic investigation of the strawberry pathogen Phytophthora fragariae indicates pathogenicity is determined by transcriptional variation in three key races.</title>
        <authorList>
            <person name="Adams T.M."/>
            <person name="Armitage A.D."/>
            <person name="Sobczyk M.K."/>
            <person name="Bates H.J."/>
            <person name="Dunwell J.M."/>
            <person name="Nellist C.F."/>
            <person name="Harrison R.J."/>
        </authorList>
    </citation>
    <scope>NUCLEOTIDE SEQUENCE [LARGE SCALE GENOMIC DNA]</scope>
    <source>
        <strain evidence="9 13">A4</strain>
        <strain evidence="8 14">BC-1</strain>
        <strain evidence="7 18">BC-23</strain>
        <strain evidence="6 12">NOV-27</strain>
        <strain evidence="5 15">NOV-5</strain>
        <strain evidence="3 16">NOV-71</strain>
        <strain evidence="10 19">NOV-77</strain>
        <strain evidence="1 11">NOV-9</strain>
        <strain evidence="4 20">ONT-3</strain>
        <strain evidence="2 17">SCRP245</strain>
    </source>
</reference>
<evidence type="ECO:0000313" key="8">
    <source>
        <dbReference type="EMBL" id="KAE9226115.1"/>
    </source>
</evidence>
<evidence type="ECO:0000313" key="17">
    <source>
        <dbReference type="Proteomes" id="UP000460718"/>
    </source>
</evidence>
<dbReference type="EMBL" id="QXGF01000715">
    <property type="protein sequence ID" value="KAE8936481.1"/>
    <property type="molecule type" value="Genomic_DNA"/>
</dbReference>
<organism evidence="2 17">
    <name type="scientific">Phytophthora fragariae</name>
    <dbReference type="NCBI Taxonomy" id="53985"/>
    <lineage>
        <taxon>Eukaryota</taxon>
        <taxon>Sar</taxon>
        <taxon>Stramenopiles</taxon>
        <taxon>Oomycota</taxon>
        <taxon>Peronosporomycetes</taxon>
        <taxon>Peronosporales</taxon>
        <taxon>Peronosporaceae</taxon>
        <taxon>Phytophthora</taxon>
    </lineage>
</organism>
<evidence type="ECO:0000313" key="2">
    <source>
        <dbReference type="EMBL" id="KAE9005476.1"/>
    </source>
</evidence>
<evidence type="ECO:0000313" key="12">
    <source>
        <dbReference type="Proteomes" id="UP000433483"/>
    </source>
</evidence>
<gene>
    <name evidence="9" type="ORF">PF001_g20245</name>
    <name evidence="8" type="ORF">PF002_g14211</name>
    <name evidence="7" type="ORF">PF004_g12292</name>
    <name evidence="6" type="ORF">PF005_g13159</name>
    <name evidence="5" type="ORF">PF006_g20158</name>
    <name evidence="3" type="ORF">PF007_g21382</name>
    <name evidence="10" type="ORF">PF008_g11851</name>
    <name evidence="1" type="ORF">PF009_g13597</name>
    <name evidence="4" type="ORF">PF010_g12687</name>
    <name evidence="2" type="ORF">PF011_g12023</name>
</gene>
<dbReference type="EMBL" id="QXFX01000716">
    <property type="protein sequence ID" value="KAE9106258.1"/>
    <property type="molecule type" value="Genomic_DNA"/>
</dbReference>
<evidence type="ECO:0000313" key="5">
    <source>
        <dbReference type="EMBL" id="KAE9111649.1"/>
    </source>
</evidence>
<evidence type="ECO:0000313" key="16">
    <source>
        <dbReference type="Proteomes" id="UP000441208"/>
    </source>
</evidence>
<dbReference type="Proteomes" id="UP000429523">
    <property type="component" value="Unassembled WGS sequence"/>
</dbReference>
<sequence>MVSRKAAAAAARMRTLTVMMELFSICPAVSRTTVIYFAATMHSTLQDDLTLDDMTLLVA</sequence>
<name>A0A6A3KDJ3_9STRA</name>
<dbReference type="EMBL" id="QXGC01000697">
    <property type="protein sequence ID" value="KAE9224184.1"/>
    <property type="molecule type" value="Genomic_DNA"/>
</dbReference>
<dbReference type="Proteomes" id="UP000476176">
    <property type="component" value="Unassembled WGS sequence"/>
</dbReference>
<evidence type="ECO:0000313" key="4">
    <source>
        <dbReference type="EMBL" id="KAE9106258.1"/>
    </source>
</evidence>
<evidence type="ECO:0000313" key="7">
    <source>
        <dbReference type="EMBL" id="KAE9224184.1"/>
    </source>
</evidence>
<evidence type="ECO:0000313" key="3">
    <source>
        <dbReference type="EMBL" id="KAE9084799.1"/>
    </source>
</evidence>
<evidence type="ECO:0000313" key="18">
    <source>
        <dbReference type="Proteomes" id="UP000476176"/>
    </source>
</evidence>
<evidence type="ECO:0000313" key="10">
    <source>
        <dbReference type="EMBL" id="KAE9338864.1"/>
    </source>
</evidence>
<dbReference type="EMBL" id="QXGE01001727">
    <property type="protein sequence ID" value="KAE9289014.1"/>
    <property type="molecule type" value="Genomic_DNA"/>
</dbReference>
<evidence type="ECO:0000313" key="14">
    <source>
        <dbReference type="Proteomes" id="UP000440367"/>
    </source>
</evidence>
<protein>
    <submittedName>
        <fullName evidence="2">Uncharacterized protein</fullName>
    </submittedName>
</protein>
<dbReference type="Proteomes" id="UP000437068">
    <property type="component" value="Unassembled WGS sequence"/>
</dbReference>
<evidence type="ECO:0000313" key="19">
    <source>
        <dbReference type="Proteomes" id="UP000486351"/>
    </source>
</evidence>
<evidence type="ECO:0000313" key="1">
    <source>
        <dbReference type="EMBL" id="KAE8936481.1"/>
    </source>
</evidence>
<keyword evidence="12" id="KW-1185">Reference proteome</keyword>
<comment type="caution">
    <text evidence="2">The sequence shown here is derived from an EMBL/GenBank/DDBJ whole genome shotgun (WGS) entry which is preliminary data.</text>
</comment>
<dbReference type="Proteomes" id="UP000440367">
    <property type="component" value="Unassembled WGS sequence"/>
</dbReference>
<dbReference type="Proteomes" id="UP000440732">
    <property type="component" value="Unassembled WGS sequence"/>
</dbReference>
<dbReference type="Proteomes" id="UP000486351">
    <property type="component" value="Unassembled WGS sequence"/>
</dbReference>
<accession>A0A6A3KDJ3</accession>
<dbReference type="EMBL" id="QXGB01000719">
    <property type="protein sequence ID" value="KAE9206049.1"/>
    <property type="molecule type" value="Genomic_DNA"/>
</dbReference>
<evidence type="ECO:0000313" key="9">
    <source>
        <dbReference type="EMBL" id="KAE9289014.1"/>
    </source>
</evidence>